<dbReference type="STRING" id="22663.A0A2I0KMX7"/>
<evidence type="ECO:0008006" key="4">
    <source>
        <dbReference type="Google" id="ProtNLM"/>
    </source>
</evidence>
<evidence type="ECO:0000313" key="2">
    <source>
        <dbReference type="EMBL" id="PKI69827.1"/>
    </source>
</evidence>
<dbReference type="InterPro" id="IPR050905">
    <property type="entry name" value="Plant_NBS-LRR"/>
</dbReference>
<dbReference type="EMBL" id="PGOL01000479">
    <property type="protein sequence ID" value="PKI69827.1"/>
    <property type="molecule type" value="Genomic_DNA"/>
</dbReference>
<protein>
    <recommendedName>
        <fullName evidence="4">Rx N-terminal domain-containing protein</fullName>
    </recommendedName>
</protein>
<proteinExistence type="predicted"/>
<name>A0A2I0KMX7_PUNGR</name>
<dbReference type="PANTHER" id="PTHR33463">
    <property type="entry name" value="NB-ARC DOMAIN-CONTAINING PROTEIN-RELATED"/>
    <property type="match status" value="1"/>
</dbReference>
<dbReference type="AlphaFoldDB" id="A0A2I0KMX7"/>
<evidence type="ECO:0000313" key="3">
    <source>
        <dbReference type="Proteomes" id="UP000233551"/>
    </source>
</evidence>
<evidence type="ECO:0000256" key="1">
    <source>
        <dbReference type="ARBA" id="ARBA00022821"/>
    </source>
</evidence>
<keyword evidence="3" id="KW-1185">Reference proteome</keyword>
<sequence>MAFVDLAVSTAVDIAKSMIVPVGRQFGYALFYKRNIQALKGELEKLHDARVGFETRCDAAVRNGEIVENEVSKWLDDVMTEEENANKQLKDWKVVMKRCFHGWIPNPKTRYVIGRKAKKVMLAIQELRGEGNFQVISHPDVPEGAVIDPTTFQISVKNKLTFYGSISPR</sequence>
<comment type="caution">
    <text evidence="2">The sequence shown here is derived from an EMBL/GenBank/DDBJ whole genome shotgun (WGS) entry which is preliminary data.</text>
</comment>
<dbReference type="PANTHER" id="PTHR33463:SF198">
    <property type="entry name" value="RPP4C3"/>
    <property type="match status" value="1"/>
</dbReference>
<reference evidence="2 3" key="1">
    <citation type="submission" date="2017-11" db="EMBL/GenBank/DDBJ databases">
        <title>De-novo sequencing of pomegranate (Punica granatum L.) genome.</title>
        <authorList>
            <person name="Akparov Z."/>
            <person name="Amiraslanov A."/>
            <person name="Hajiyeva S."/>
            <person name="Abbasov M."/>
            <person name="Kaur K."/>
            <person name="Hamwieh A."/>
            <person name="Solovyev V."/>
            <person name="Salamov A."/>
            <person name="Braich B."/>
            <person name="Kosarev P."/>
            <person name="Mahmoud A."/>
            <person name="Hajiyev E."/>
            <person name="Babayeva S."/>
            <person name="Izzatullayeva V."/>
            <person name="Mammadov A."/>
            <person name="Mammadov A."/>
            <person name="Sharifova S."/>
            <person name="Ojaghi J."/>
            <person name="Eynullazada K."/>
            <person name="Bayramov B."/>
            <person name="Abdulazimova A."/>
            <person name="Shahmuradov I."/>
        </authorList>
    </citation>
    <scope>NUCLEOTIDE SEQUENCE [LARGE SCALE GENOMIC DNA]</scope>
    <source>
        <strain evidence="3">cv. AG2017</strain>
        <tissue evidence="2">Leaf</tissue>
    </source>
</reference>
<organism evidence="2 3">
    <name type="scientific">Punica granatum</name>
    <name type="common">Pomegranate</name>
    <dbReference type="NCBI Taxonomy" id="22663"/>
    <lineage>
        <taxon>Eukaryota</taxon>
        <taxon>Viridiplantae</taxon>
        <taxon>Streptophyta</taxon>
        <taxon>Embryophyta</taxon>
        <taxon>Tracheophyta</taxon>
        <taxon>Spermatophyta</taxon>
        <taxon>Magnoliopsida</taxon>
        <taxon>eudicotyledons</taxon>
        <taxon>Gunneridae</taxon>
        <taxon>Pentapetalae</taxon>
        <taxon>rosids</taxon>
        <taxon>malvids</taxon>
        <taxon>Myrtales</taxon>
        <taxon>Lythraceae</taxon>
        <taxon>Punica</taxon>
    </lineage>
</organism>
<accession>A0A2I0KMX7</accession>
<keyword evidence="1" id="KW-0611">Plant defense</keyword>
<gene>
    <name evidence="2" type="ORF">CRG98_009702</name>
</gene>
<dbReference type="Proteomes" id="UP000233551">
    <property type="component" value="Unassembled WGS sequence"/>
</dbReference>